<accession>A0ABU9ZPM8</accession>
<dbReference type="EMBL" id="JAQYXP010000001">
    <property type="protein sequence ID" value="MEN3233447.1"/>
    <property type="molecule type" value="Genomic_DNA"/>
</dbReference>
<dbReference type="InterPro" id="IPR002869">
    <property type="entry name" value="Pyrv_flavodox_OxRed_cen"/>
</dbReference>
<dbReference type="NCBIfam" id="NF009589">
    <property type="entry name" value="PRK13030.1"/>
    <property type="match status" value="1"/>
</dbReference>
<dbReference type="NCBIfam" id="NF009588">
    <property type="entry name" value="PRK13029.1"/>
    <property type="match status" value="1"/>
</dbReference>
<dbReference type="PANTHER" id="PTHR48084:SF3">
    <property type="entry name" value="SUBUNIT OF PYRUVATE:FLAVODOXIN OXIDOREDUCTASE"/>
    <property type="match status" value="1"/>
</dbReference>
<organism evidence="5 6">
    <name type="scientific">Methylobacterium ajmalii</name>
    <dbReference type="NCBI Taxonomy" id="2738439"/>
    <lineage>
        <taxon>Bacteria</taxon>
        <taxon>Pseudomonadati</taxon>
        <taxon>Pseudomonadota</taxon>
        <taxon>Alphaproteobacteria</taxon>
        <taxon>Hyphomicrobiales</taxon>
        <taxon>Methylobacteriaceae</taxon>
        <taxon>Methylobacterium</taxon>
    </lineage>
</organism>
<feature type="domain" description="DUF6537" evidence="4">
    <location>
        <begin position="936"/>
        <end position="1128"/>
    </location>
</feature>
<evidence type="ECO:0000256" key="2">
    <source>
        <dbReference type="SAM" id="MobiDB-lite"/>
    </source>
</evidence>
<evidence type="ECO:0000256" key="1">
    <source>
        <dbReference type="ARBA" id="ARBA00023002"/>
    </source>
</evidence>
<dbReference type="CDD" id="cd07034">
    <property type="entry name" value="TPP_PYR_PFOR_IOR-alpha_like"/>
    <property type="match status" value="1"/>
</dbReference>
<comment type="caution">
    <text evidence="5">The sequence shown here is derived from an EMBL/GenBank/DDBJ whole genome shotgun (WGS) entry which is preliminary data.</text>
</comment>
<dbReference type="Pfam" id="PF20169">
    <property type="entry name" value="DUF6537"/>
    <property type="match status" value="1"/>
</dbReference>
<keyword evidence="6" id="KW-1185">Reference proteome</keyword>
<dbReference type="SUPFAM" id="SSF53323">
    <property type="entry name" value="Pyruvate-ferredoxin oxidoreductase, PFOR, domain III"/>
    <property type="match status" value="1"/>
</dbReference>
<dbReference type="InterPro" id="IPR051457">
    <property type="entry name" value="2-oxoacid:Fd_oxidoreductase"/>
</dbReference>
<evidence type="ECO:0000313" key="6">
    <source>
        <dbReference type="Proteomes" id="UP001407347"/>
    </source>
</evidence>
<dbReference type="Gene3D" id="3.40.920.10">
    <property type="entry name" value="Pyruvate-ferredoxin oxidoreductase, PFOR, domain III"/>
    <property type="match status" value="1"/>
</dbReference>
<dbReference type="PANTHER" id="PTHR48084">
    <property type="entry name" value="2-OXOGLUTARATE OXIDOREDUCTASE SUBUNIT KORB-RELATED"/>
    <property type="match status" value="1"/>
</dbReference>
<sequence length="1173" mass="123192">MPELDRAYRLDDRFDRSVGRAYMTGTQALVRLLLAQAAIDRRDGLATAGLVSGYRGSPLGAVDQELWKAKERLAAASIRFQPGINEDLAAAALLGSQRVALDPAATVEGVFGLWYGKGPGVDRSGDALKHGNAYGSSAKGGVLVVAGDDHGCVSSSMSHQSDLALAAWHMPVIHPGSLAEYEAFGLWGFAASRFSGAWVGFKAISEVVEGAASVDLAPLPTFTTPAFVPPPGGLHIRWPDLPSLDIEARALKKLDAIRAFARANPLDRLVVAPERPRLLVVTVGKAHGDAMEAFRLLGHDPDSLAAHGIAVLKVGLVHPLDVAGIAALAAGVETVLVVEEKAPLVERQLRDGLYDLAPERRPRILGKRDGAGSPLVPEVEELRPSRLTVILAARLDTLGVAARVPSTPSPPAPSGPLPVRTPYFCSGCPHNTSTRVPEGSQARAGIGCHFMANWMERDTTGIVPMGAEGVDWTGQAPFTRQAHVFQNLGDGTYFHSGHVAIRQAIASGANITYKILYNDAVAMTGGQPVDGVLTVPQITRLVCAEGAARVVVVSDDPDRVAKAAARDPLGPGVTLHHRDDLDAVQRELRATPGVTVLVYDQTCATEARRRRKRGLAPQPARRAVINPLVCEGCGDCQKKSNCLSVVPLETEFGVKRAIDQTGCNSDLSCLKGFCPSFVTLEGAKPRRRPGVAVAPEAVAARAAALPEPDVALGAEPYEILVAGVGGTGVVTVGALVTMAAHLEGRGASVLDFMGFAQKGGQVLSFVRLAADPAGLHQVRIDRGRADAVLACDLVVAASADAAAVIDPARTRIVANTHEIPTGATLRDPDARIDTRMLEALLARRVGPGALKSLDAQALAERLVGDAQAANVLLLGFAWQCGLVPVSLAALDQAVTLNGVAVAGNRLALAWGRLVAADPAFVAAQGVTAPEPEPDLDGLVARRAAYLAEYQDAAYAAHYRARVAAVRAQAGEAAADAVARSLFKLMAIKDEYEVARLQSDPAFHARLADEFEGPVRPTFHLAPPFLARPRPGESEPRKIAFGPWLLPVLRGLARLKGLRGTPLDPLRLIAERREERAVLAEYEAQIDAALALMGRGDADTVRDLLAAPQAIRGFGPVKARAIAAWRSRSAGLLAAARTGNDAAAPLRAPGEAPGRAQGLPPASAGRIAAGRALA</sequence>
<dbReference type="InterPro" id="IPR029061">
    <property type="entry name" value="THDP-binding"/>
</dbReference>
<proteinExistence type="predicted"/>
<feature type="domain" description="Pyruvate/ketoisovalerate oxidoreductase catalytic" evidence="3">
    <location>
        <begin position="725"/>
        <end position="895"/>
    </location>
</feature>
<dbReference type="SUPFAM" id="SSF52922">
    <property type="entry name" value="TK C-terminal domain-like"/>
    <property type="match status" value="1"/>
</dbReference>
<evidence type="ECO:0000259" key="4">
    <source>
        <dbReference type="Pfam" id="PF20169"/>
    </source>
</evidence>
<dbReference type="Proteomes" id="UP001407347">
    <property type="component" value="Unassembled WGS sequence"/>
</dbReference>
<protein>
    <submittedName>
        <fullName evidence="5">Indolepyruvate ferredoxin oxidoreductase family protein</fullName>
    </submittedName>
</protein>
<dbReference type="InterPro" id="IPR046667">
    <property type="entry name" value="DUF6537"/>
</dbReference>
<name>A0ABU9ZPM8_9HYPH</name>
<dbReference type="InterPro" id="IPR019752">
    <property type="entry name" value="Pyrv/ketoisovalerate_OxRed_cat"/>
</dbReference>
<evidence type="ECO:0000313" key="5">
    <source>
        <dbReference type="EMBL" id="MEN3233447.1"/>
    </source>
</evidence>
<reference evidence="5 6" key="1">
    <citation type="journal article" date="2023" name="PLoS ONE">
        <title>Complete genome assembly of Hawai'i environmental nontuberculous mycobacteria reveals unexpected co-isolation with methylobacteria.</title>
        <authorList>
            <person name="Hendrix J."/>
            <person name="Epperson L.E."/>
            <person name="Tong E.I."/>
            <person name="Chan Y.L."/>
            <person name="Hasan N.A."/>
            <person name="Dawrs S.N."/>
            <person name="Norton G.J."/>
            <person name="Virdi R."/>
            <person name="Crooks J.L."/>
            <person name="Chan E.D."/>
            <person name="Honda J.R."/>
            <person name="Strong M."/>
        </authorList>
    </citation>
    <scope>NUCLEOTIDE SEQUENCE [LARGE SCALE GENOMIC DNA]</scope>
    <source>
        <strain evidence="5 6">NJH_HI04-1</strain>
    </source>
</reference>
<keyword evidence="1" id="KW-0560">Oxidoreductase</keyword>
<dbReference type="InterPro" id="IPR009014">
    <property type="entry name" value="Transketo_C/PFOR_II"/>
</dbReference>
<dbReference type="Gene3D" id="3.40.50.970">
    <property type="match status" value="1"/>
</dbReference>
<feature type="region of interest" description="Disordered" evidence="2">
    <location>
        <begin position="1143"/>
        <end position="1173"/>
    </location>
</feature>
<dbReference type="InterPro" id="IPR002880">
    <property type="entry name" value="Pyrv_Fd/Flavodoxin_OxRdtase_N"/>
</dbReference>
<dbReference type="Pfam" id="PF01558">
    <property type="entry name" value="POR"/>
    <property type="match status" value="1"/>
</dbReference>
<gene>
    <name evidence="5" type="ORF">PUR29_07490</name>
</gene>
<dbReference type="SUPFAM" id="SSF52518">
    <property type="entry name" value="Thiamin diphosphate-binding fold (THDP-binding)"/>
    <property type="match status" value="2"/>
</dbReference>
<evidence type="ECO:0000259" key="3">
    <source>
        <dbReference type="Pfam" id="PF01558"/>
    </source>
</evidence>
<dbReference type="RefSeq" id="WP_346012862.1">
    <property type="nucleotide sequence ID" value="NZ_JAQYXP010000001.1"/>
</dbReference>